<dbReference type="PRINTS" id="PR00368">
    <property type="entry name" value="FADPNR"/>
</dbReference>
<dbReference type="EMBL" id="JWHL01000004">
    <property type="protein sequence ID" value="MBR1368823.1"/>
    <property type="molecule type" value="Genomic_DNA"/>
</dbReference>
<dbReference type="Pfam" id="PF07992">
    <property type="entry name" value="Pyr_redox_2"/>
    <property type="match status" value="1"/>
</dbReference>
<evidence type="ECO:0000313" key="2">
    <source>
        <dbReference type="EMBL" id="MBR1368823.1"/>
    </source>
</evidence>
<sequence>MILVLGGGPAGRMAAIQAARSGEEVTLVERRSLGGQCLHDGCMQICGLNDIARMIRSAEQAAALGLTNGAPTVNFRKVMDGLSAIQGKIAGILEEETREAGVRVLHGAEGAFRDGKVYINGKETAFDRLIIATGSRPTIPDIPGITLRGVYTPHTLKEMKDLPGKIAIIGGGVMAAEFAYIFSAFGCETHILSRSSLLHQIPDRLRREAMKDLGGIVLHQNAAITAITGDDGVTGISYNGSTLAVDCVLIAAGLSPNTAMIEGVAKGPLGEILVDERFETGVPGIFACGDIIGEPCLTPIARLRGTAAASNGGVSSPDIALAPKSMSLGYEYTWYDSGEEGGTSIHFPGPAGPGTFWSVPDRKTGVASIRVNADDGRILAFAEASPVAGVMGMYLAYLAKEGETVGDLSRLIEVHPTSDGMYSLIKYTAGYLKNR</sequence>
<reference evidence="2" key="1">
    <citation type="submission" date="2014-12" db="EMBL/GenBank/DDBJ databases">
        <authorList>
            <person name="Huang H.-H."/>
            <person name="Chen S.-C."/>
            <person name="Lai M.-C."/>
        </authorList>
    </citation>
    <scope>NUCLEOTIDE SEQUENCE</scope>
    <source>
        <strain evidence="2">K1F9705b</strain>
    </source>
</reference>
<dbReference type="Gene3D" id="3.50.50.60">
    <property type="entry name" value="FAD/NAD(P)-binding domain"/>
    <property type="match status" value="2"/>
</dbReference>
<dbReference type="OrthoDB" id="27922at2157"/>
<proteinExistence type="predicted"/>
<accession>A0A8J7W9T6</accession>
<feature type="domain" description="FAD/NAD(P)-binding" evidence="1">
    <location>
        <begin position="2"/>
        <end position="302"/>
    </location>
</feature>
<dbReference type="InterPro" id="IPR023753">
    <property type="entry name" value="FAD/NAD-binding_dom"/>
</dbReference>
<organism evidence="2 3">
    <name type="scientific">Methanocalculus chunghsingensis</name>
    <dbReference type="NCBI Taxonomy" id="156457"/>
    <lineage>
        <taxon>Archaea</taxon>
        <taxon>Methanobacteriati</taxon>
        <taxon>Methanobacteriota</taxon>
        <taxon>Stenosarchaea group</taxon>
        <taxon>Methanomicrobia</taxon>
        <taxon>Methanomicrobiales</taxon>
        <taxon>Methanocalculaceae</taxon>
        <taxon>Methanocalculus</taxon>
    </lineage>
</organism>
<dbReference type="InterPro" id="IPR036188">
    <property type="entry name" value="FAD/NAD-bd_sf"/>
</dbReference>
<dbReference type="AlphaFoldDB" id="A0A8J7W9T6"/>
<dbReference type="PRINTS" id="PR00411">
    <property type="entry name" value="PNDRDTASEI"/>
</dbReference>
<evidence type="ECO:0000313" key="3">
    <source>
        <dbReference type="Proteomes" id="UP000730161"/>
    </source>
</evidence>
<protein>
    <recommendedName>
        <fullName evidence="1">FAD/NAD(P)-binding domain-containing protein</fullName>
    </recommendedName>
</protein>
<dbReference type="RefSeq" id="WP_211530459.1">
    <property type="nucleotide sequence ID" value="NZ_JWHL01000004.1"/>
</dbReference>
<comment type="caution">
    <text evidence="2">The sequence shown here is derived from an EMBL/GenBank/DDBJ whole genome shotgun (WGS) entry which is preliminary data.</text>
</comment>
<dbReference type="SUPFAM" id="SSF51905">
    <property type="entry name" value="FAD/NAD(P)-binding domain"/>
    <property type="match status" value="1"/>
</dbReference>
<gene>
    <name evidence="2" type="ORF">RJ53_04570</name>
</gene>
<keyword evidence="3" id="KW-1185">Reference proteome</keyword>
<evidence type="ECO:0000259" key="1">
    <source>
        <dbReference type="Pfam" id="PF07992"/>
    </source>
</evidence>
<dbReference type="Proteomes" id="UP000730161">
    <property type="component" value="Unassembled WGS sequence"/>
</dbReference>
<dbReference type="PANTHER" id="PTHR43014">
    <property type="entry name" value="MERCURIC REDUCTASE"/>
    <property type="match status" value="1"/>
</dbReference>
<dbReference type="GO" id="GO:0016491">
    <property type="term" value="F:oxidoreductase activity"/>
    <property type="evidence" value="ECO:0007669"/>
    <property type="project" value="InterPro"/>
</dbReference>
<name>A0A8J7W9T6_9EURY</name>